<dbReference type="Pfam" id="PF13460">
    <property type="entry name" value="NAD_binding_10"/>
    <property type="match status" value="1"/>
</dbReference>
<dbReference type="InterPro" id="IPR052718">
    <property type="entry name" value="NmrA-type_oxidoreductase"/>
</dbReference>
<reference evidence="2 3" key="1">
    <citation type="submission" date="2020-07" db="EMBL/GenBank/DDBJ databases">
        <title>Sequencing the genomes of 1000 actinobacteria strains.</title>
        <authorList>
            <person name="Klenk H.-P."/>
        </authorList>
    </citation>
    <scope>NUCLEOTIDE SEQUENCE [LARGE SCALE GENOMIC DNA]</scope>
    <source>
        <strain evidence="2 3">DSM 29531</strain>
    </source>
</reference>
<protein>
    <submittedName>
        <fullName evidence="2">Uncharacterized protein YbjT (DUF2867 family)</fullName>
    </submittedName>
</protein>
<dbReference type="RefSeq" id="WP_179479025.1">
    <property type="nucleotide sequence ID" value="NZ_JACCFW010000001.1"/>
</dbReference>
<comment type="caution">
    <text evidence="2">The sequence shown here is derived from an EMBL/GenBank/DDBJ whole genome shotgun (WGS) entry which is preliminary data.</text>
</comment>
<feature type="domain" description="NAD(P)-binding" evidence="1">
    <location>
        <begin position="10"/>
        <end position="183"/>
    </location>
</feature>
<evidence type="ECO:0000313" key="2">
    <source>
        <dbReference type="EMBL" id="NYJ73630.1"/>
    </source>
</evidence>
<dbReference type="Gene3D" id="3.40.50.720">
    <property type="entry name" value="NAD(P)-binding Rossmann-like Domain"/>
    <property type="match status" value="1"/>
</dbReference>
<dbReference type="PANTHER" id="PTHR47129:SF1">
    <property type="entry name" value="NMRA-LIKE DOMAIN-CONTAINING PROTEIN"/>
    <property type="match status" value="1"/>
</dbReference>
<dbReference type="CDD" id="cd05269">
    <property type="entry name" value="TMR_SDR_a"/>
    <property type="match status" value="1"/>
</dbReference>
<evidence type="ECO:0000259" key="1">
    <source>
        <dbReference type="Pfam" id="PF13460"/>
    </source>
</evidence>
<organism evidence="2 3">
    <name type="scientific">Allobranchiibius huperziae</name>
    <dbReference type="NCBI Taxonomy" id="1874116"/>
    <lineage>
        <taxon>Bacteria</taxon>
        <taxon>Bacillati</taxon>
        <taxon>Actinomycetota</taxon>
        <taxon>Actinomycetes</taxon>
        <taxon>Micrococcales</taxon>
        <taxon>Dermacoccaceae</taxon>
        <taxon>Allobranchiibius</taxon>
    </lineage>
</organism>
<accession>A0A853DG15</accession>
<proteinExistence type="predicted"/>
<dbReference type="AlphaFoldDB" id="A0A853DG15"/>
<sequence length="283" mass="29887">MGTAPIAVTGVTGYVGGRVAASLADAGVPQILLARDVGRVPRLPDAQSRAVDYSDGDGARRALDGVEVLLMVSAAESADRLDQHRTFVDAAAAAGVRHIVYTSFQGAAPDAAFTLSRTHAATEQHIQDSGMSWTFLRDSFYIDFLSSLPGDDGVIRGPAGDGRVAAVTRDDVARVAARILQAPEAHARRTYDLTGPEALTLAEVADIVGRATGRAVSFHDETIDEAYESRKKWPAPQWQYDAWVSTYTAIASGELAALSTAVQDITGSAPTSLRDYLAGQSQA</sequence>
<dbReference type="EMBL" id="JACCFW010000001">
    <property type="protein sequence ID" value="NYJ73630.1"/>
    <property type="molecule type" value="Genomic_DNA"/>
</dbReference>
<dbReference type="PANTHER" id="PTHR47129">
    <property type="entry name" value="QUINONE OXIDOREDUCTASE 2"/>
    <property type="match status" value="1"/>
</dbReference>
<dbReference type="SUPFAM" id="SSF51735">
    <property type="entry name" value="NAD(P)-binding Rossmann-fold domains"/>
    <property type="match status" value="1"/>
</dbReference>
<evidence type="ECO:0000313" key="3">
    <source>
        <dbReference type="Proteomes" id="UP000571817"/>
    </source>
</evidence>
<dbReference type="InterPro" id="IPR036291">
    <property type="entry name" value="NAD(P)-bd_dom_sf"/>
</dbReference>
<dbReference type="InterPro" id="IPR016040">
    <property type="entry name" value="NAD(P)-bd_dom"/>
</dbReference>
<name>A0A853DG15_9MICO</name>
<dbReference type="Gene3D" id="3.90.25.10">
    <property type="entry name" value="UDP-galactose 4-epimerase, domain 1"/>
    <property type="match status" value="1"/>
</dbReference>
<keyword evidence="3" id="KW-1185">Reference proteome</keyword>
<dbReference type="Proteomes" id="UP000571817">
    <property type="component" value="Unassembled WGS sequence"/>
</dbReference>
<gene>
    <name evidence="2" type="ORF">HNR15_000593</name>
</gene>